<dbReference type="EMBL" id="KN832873">
    <property type="protein sequence ID" value="KIN03652.1"/>
    <property type="molecule type" value="Genomic_DNA"/>
</dbReference>
<sequence length="90" mass="9907">MDIGANLDSYLTNTSYVCYRLGGPPSTATNPASKFLDPVEGGFWNGSVPRLIKCFVDTRLFLRPITSYQKNPIPHDSGAQFEFSVFSRGA</sequence>
<keyword evidence="2" id="KW-1185">Reference proteome</keyword>
<name>A0A0C3HMX9_OIDMZ</name>
<organism evidence="1 2">
    <name type="scientific">Oidiodendron maius (strain Zn)</name>
    <dbReference type="NCBI Taxonomy" id="913774"/>
    <lineage>
        <taxon>Eukaryota</taxon>
        <taxon>Fungi</taxon>
        <taxon>Dikarya</taxon>
        <taxon>Ascomycota</taxon>
        <taxon>Pezizomycotina</taxon>
        <taxon>Leotiomycetes</taxon>
        <taxon>Leotiomycetes incertae sedis</taxon>
        <taxon>Myxotrichaceae</taxon>
        <taxon>Oidiodendron</taxon>
    </lineage>
</organism>
<protein>
    <submittedName>
        <fullName evidence="1">Uncharacterized protein</fullName>
    </submittedName>
</protein>
<gene>
    <name evidence="1" type="ORF">OIDMADRAFT_17965</name>
</gene>
<evidence type="ECO:0000313" key="1">
    <source>
        <dbReference type="EMBL" id="KIN03652.1"/>
    </source>
</evidence>
<dbReference type="AlphaFoldDB" id="A0A0C3HMX9"/>
<reference evidence="1 2" key="1">
    <citation type="submission" date="2014-04" db="EMBL/GenBank/DDBJ databases">
        <authorList>
            <consortium name="DOE Joint Genome Institute"/>
            <person name="Kuo A."/>
            <person name="Martino E."/>
            <person name="Perotto S."/>
            <person name="Kohler A."/>
            <person name="Nagy L.G."/>
            <person name="Floudas D."/>
            <person name="Copeland A."/>
            <person name="Barry K.W."/>
            <person name="Cichocki N."/>
            <person name="Veneault-Fourrey C."/>
            <person name="LaButti K."/>
            <person name="Lindquist E.A."/>
            <person name="Lipzen A."/>
            <person name="Lundell T."/>
            <person name="Morin E."/>
            <person name="Murat C."/>
            <person name="Sun H."/>
            <person name="Tunlid A."/>
            <person name="Henrissat B."/>
            <person name="Grigoriev I.V."/>
            <person name="Hibbett D.S."/>
            <person name="Martin F."/>
            <person name="Nordberg H.P."/>
            <person name="Cantor M.N."/>
            <person name="Hua S.X."/>
        </authorList>
    </citation>
    <scope>NUCLEOTIDE SEQUENCE [LARGE SCALE GENOMIC DNA]</scope>
    <source>
        <strain evidence="1 2">Zn</strain>
    </source>
</reference>
<reference evidence="2" key="2">
    <citation type="submission" date="2015-01" db="EMBL/GenBank/DDBJ databases">
        <title>Evolutionary Origins and Diversification of the Mycorrhizal Mutualists.</title>
        <authorList>
            <consortium name="DOE Joint Genome Institute"/>
            <consortium name="Mycorrhizal Genomics Consortium"/>
            <person name="Kohler A."/>
            <person name="Kuo A."/>
            <person name="Nagy L.G."/>
            <person name="Floudas D."/>
            <person name="Copeland A."/>
            <person name="Barry K.W."/>
            <person name="Cichocki N."/>
            <person name="Veneault-Fourrey C."/>
            <person name="LaButti K."/>
            <person name="Lindquist E.A."/>
            <person name="Lipzen A."/>
            <person name="Lundell T."/>
            <person name="Morin E."/>
            <person name="Murat C."/>
            <person name="Riley R."/>
            <person name="Ohm R."/>
            <person name="Sun H."/>
            <person name="Tunlid A."/>
            <person name="Henrissat B."/>
            <person name="Grigoriev I.V."/>
            <person name="Hibbett D.S."/>
            <person name="Martin F."/>
        </authorList>
    </citation>
    <scope>NUCLEOTIDE SEQUENCE [LARGE SCALE GENOMIC DNA]</scope>
    <source>
        <strain evidence="2">Zn</strain>
    </source>
</reference>
<dbReference type="Proteomes" id="UP000054321">
    <property type="component" value="Unassembled WGS sequence"/>
</dbReference>
<evidence type="ECO:0000313" key="2">
    <source>
        <dbReference type="Proteomes" id="UP000054321"/>
    </source>
</evidence>
<proteinExistence type="predicted"/>
<dbReference type="InParanoid" id="A0A0C3HMX9"/>
<accession>A0A0C3HMX9</accession>
<dbReference type="HOGENOM" id="CLU_2441433_0_0_1"/>